<dbReference type="SMART" id="SM00342">
    <property type="entry name" value="HTH_ARAC"/>
    <property type="match status" value="1"/>
</dbReference>
<dbReference type="EMBL" id="MOCA01000004">
    <property type="protein sequence ID" value="ROO00823.1"/>
    <property type="molecule type" value="Genomic_DNA"/>
</dbReference>
<dbReference type="PANTHER" id="PTHR43436:SF1">
    <property type="entry name" value="TRANSCRIPTIONAL REGULATORY PROTEIN"/>
    <property type="match status" value="1"/>
</dbReference>
<dbReference type="GO" id="GO:0043565">
    <property type="term" value="F:sequence-specific DNA binding"/>
    <property type="evidence" value="ECO:0007669"/>
    <property type="project" value="InterPro"/>
</dbReference>
<accession>A0A423NRF6</accession>
<dbReference type="AlphaFoldDB" id="A0A423NRF6"/>
<evidence type="ECO:0000256" key="3">
    <source>
        <dbReference type="ARBA" id="ARBA00023163"/>
    </source>
</evidence>
<dbReference type="PROSITE" id="PS00041">
    <property type="entry name" value="HTH_ARAC_FAMILY_1"/>
    <property type="match status" value="1"/>
</dbReference>
<dbReference type="PROSITE" id="PS01124">
    <property type="entry name" value="HTH_ARAC_FAMILY_2"/>
    <property type="match status" value="1"/>
</dbReference>
<keyword evidence="3" id="KW-0804">Transcription</keyword>
<dbReference type="Pfam" id="PF06719">
    <property type="entry name" value="AraC_N"/>
    <property type="match status" value="1"/>
</dbReference>
<dbReference type="InterPro" id="IPR009057">
    <property type="entry name" value="Homeodomain-like_sf"/>
</dbReference>
<dbReference type="PANTHER" id="PTHR43436">
    <property type="entry name" value="ARAC-FAMILY TRANSCRIPTIONAL REGULATOR"/>
    <property type="match status" value="1"/>
</dbReference>
<organism evidence="5 6">
    <name type="scientific">Pseudomonas moraviensis</name>
    <dbReference type="NCBI Taxonomy" id="321662"/>
    <lineage>
        <taxon>Bacteria</taxon>
        <taxon>Pseudomonadati</taxon>
        <taxon>Pseudomonadota</taxon>
        <taxon>Gammaproteobacteria</taxon>
        <taxon>Pseudomonadales</taxon>
        <taxon>Pseudomonadaceae</taxon>
        <taxon>Pseudomonas</taxon>
    </lineage>
</organism>
<dbReference type="Proteomes" id="UP000284207">
    <property type="component" value="Unassembled WGS sequence"/>
</dbReference>
<keyword evidence="1" id="KW-0805">Transcription regulation</keyword>
<protein>
    <submittedName>
        <fullName evidence="5">AraC family transcriptional regulator</fullName>
    </submittedName>
</protein>
<dbReference type="InterPro" id="IPR018060">
    <property type="entry name" value="HTH_AraC"/>
</dbReference>
<reference evidence="5 6" key="1">
    <citation type="submission" date="2016-10" db="EMBL/GenBank/DDBJ databases">
        <title>Comparative genome analysis of multiple Pseudomonas spp. focuses on biocontrol and plant growth promoting traits.</title>
        <authorList>
            <person name="Tao X.-Y."/>
            <person name="Taylor C.G."/>
        </authorList>
    </citation>
    <scope>NUCLEOTIDE SEQUENCE [LARGE SCALE GENOMIC DNA]</scope>
    <source>
        <strain evidence="5 6">36B3</strain>
    </source>
</reference>
<keyword evidence="2" id="KW-0238">DNA-binding</keyword>
<comment type="caution">
    <text evidence="5">The sequence shown here is derived from an EMBL/GenBank/DDBJ whole genome shotgun (WGS) entry which is preliminary data.</text>
</comment>
<dbReference type="InterPro" id="IPR018062">
    <property type="entry name" value="HTH_AraC-typ_CS"/>
</dbReference>
<evidence type="ECO:0000313" key="6">
    <source>
        <dbReference type="Proteomes" id="UP000284207"/>
    </source>
</evidence>
<evidence type="ECO:0000259" key="4">
    <source>
        <dbReference type="PROSITE" id="PS01124"/>
    </source>
</evidence>
<dbReference type="GO" id="GO:0003700">
    <property type="term" value="F:DNA-binding transcription factor activity"/>
    <property type="evidence" value="ECO:0007669"/>
    <property type="project" value="InterPro"/>
</dbReference>
<name>A0A423NRF6_9PSED</name>
<evidence type="ECO:0000256" key="1">
    <source>
        <dbReference type="ARBA" id="ARBA00023015"/>
    </source>
</evidence>
<feature type="domain" description="HTH araC/xylS-type" evidence="4">
    <location>
        <begin position="202"/>
        <end position="300"/>
    </location>
</feature>
<evidence type="ECO:0000256" key="2">
    <source>
        <dbReference type="ARBA" id="ARBA00023125"/>
    </source>
</evidence>
<evidence type="ECO:0000313" key="5">
    <source>
        <dbReference type="EMBL" id="ROO00823.1"/>
    </source>
</evidence>
<dbReference type="RefSeq" id="WP_042609580.1">
    <property type="nucleotide sequence ID" value="NZ_JBIVJA010000001.1"/>
</dbReference>
<proteinExistence type="predicted"/>
<dbReference type="GO" id="GO:0009893">
    <property type="term" value="P:positive regulation of metabolic process"/>
    <property type="evidence" value="ECO:0007669"/>
    <property type="project" value="UniProtKB-ARBA"/>
</dbReference>
<dbReference type="SUPFAM" id="SSF46689">
    <property type="entry name" value="Homeodomain-like"/>
    <property type="match status" value="2"/>
</dbReference>
<dbReference type="InterPro" id="IPR009594">
    <property type="entry name" value="Tscrpt_reg_HTH_AraC_N"/>
</dbReference>
<sequence>MDNHDASILHDTAVYRAELVRLLTQRFDAPGTYETAIAPLHVIRLDGPSELIHVVHRPALCLIVQGRKEVGLGDERFLYDPLNYLVVSVTLPVSGRVIEASPEAPYFCVRLDFDPAQLTQLIAESPPTGVPQEAGRGMFLDKIDVTLLDTMLRLVRLLDNPRDIGMLAPMALRELYYRLLRGQHGHLLYEIAVSDSQTHRVTRAIDWLNRNFTEPLRIDALAQVANLSNSALHHRFKAVTAMSPLQYQKQLRLQEARRLIINEGLDVSSACYRVGYESASQFSREYNRQFGCPPSKELSRLRQTG</sequence>
<dbReference type="Pfam" id="PF12833">
    <property type="entry name" value="HTH_18"/>
    <property type="match status" value="1"/>
</dbReference>
<gene>
    <name evidence="5" type="ORF">BK674_09690</name>
</gene>
<dbReference type="Gene3D" id="1.10.10.60">
    <property type="entry name" value="Homeodomain-like"/>
    <property type="match status" value="2"/>
</dbReference>